<dbReference type="Proteomes" id="UP001163036">
    <property type="component" value="Chromosome 1"/>
</dbReference>
<keyword evidence="1" id="KW-1133">Transmembrane helix</keyword>
<organism evidence="2 3">
    <name type="scientific">Vibrio parahaemolyticus</name>
    <dbReference type="NCBI Taxonomy" id="670"/>
    <lineage>
        <taxon>Bacteria</taxon>
        <taxon>Pseudomonadati</taxon>
        <taxon>Pseudomonadota</taxon>
        <taxon>Gammaproteobacteria</taxon>
        <taxon>Vibrionales</taxon>
        <taxon>Vibrionaceae</taxon>
        <taxon>Vibrio</taxon>
    </lineage>
</organism>
<gene>
    <name evidence="2" type="ORF">M5598_08840</name>
</gene>
<protein>
    <submittedName>
        <fullName evidence="2">Uncharacterized protein</fullName>
    </submittedName>
</protein>
<dbReference type="EMBL" id="CP097355">
    <property type="protein sequence ID" value="UYV25192.1"/>
    <property type="molecule type" value="Genomic_DNA"/>
</dbReference>
<sequence>MNRFKYFTWGCLLALLIELIPIFNMLIEGRYGLENIIFGVSLAGMFMLIPLSAYALATKLAGRELNGVLYNIIIGFICFKYAGLEGVWGNIGTQYWFMGYGSMFLITFLLTIAPIQLMKLRS</sequence>
<dbReference type="RefSeq" id="WP_031818064.1">
    <property type="nucleotide sequence ID" value="NZ_CP097355.1"/>
</dbReference>
<evidence type="ECO:0000313" key="3">
    <source>
        <dbReference type="Proteomes" id="UP001163036"/>
    </source>
</evidence>
<accession>A0AA46Z4D0</accession>
<reference evidence="2" key="1">
    <citation type="submission" date="2022-05" db="EMBL/GenBank/DDBJ databases">
        <title>Megaplasmid of Vibrio parahaemolyticus.</title>
        <authorList>
            <person name="Strauch E."/>
            <person name="Borowiak M."/>
        </authorList>
    </citation>
    <scope>NUCLEOTIDE SEQUENCE</scope>
    <source>
        <strain evidence="2">16-VB00198</strain>
    </source>
</reference>
<feature type="transmembrane region" description="Helical" evidence="1">
    <location>
        <begin position="68"/>
        <end position="89"/>
    </location>
</feature>
<dbReference type="AlphaFoldDB" id="A0AA46Z4D0"/>
<evidence type="ECO:0000256" key="1">
    <source>
        <dbReference type="SAM" id="Phobius"/>
    </source>
</evidence>
<feature type="transmembrane region" description="Helical" evidence="1">
    <location>
        <begin position="36"/>
        <end position="56"/>
    </location>
</feature>
<proteinExistence type="predicted"/>
<name>A0AA46Z4D0_VIBPH</name>
<feature type="transmembrane region" description="Helical" evidence="1">
    <location>
        <begin position="7"/>
        <end position="24"/>
    </location>
</feature>
<feature type="transmembrane region" description="Helical" evidence="1">
    <location>
        <begin position="95"/>
        <end position="117"/>
    </location>
</feature>
<evidence type="ECO:0000313" key="2">
    <source>
        <dbReference type="EMBL" id="UYV25192.1"/>
    </source>
</evidence>
<keyword evidence="1" id="KW-0472">Membrane</keyword>
<keyword evidence="1" id="KW-0812">Transmembrane</keyword>